<dbReference type="AlphaFoldDB" id="S3BM19"/>
<sequence>MPAQSHRRMPLSCQPCRERKIRCSRDPTRTAGSPCASCIRRGIPPHECVYLRDIYARRPPPAPACQESGAVNGGSDNVSTNSDLVERIRKLEAIISRTEATSTNSIGLNAGGYPAAPVSSSSKDPSTSCRRPSAAHEIGAIDIPCTDHDPQRPISYKGNIIPYTSGHERYEPVGAAWSSVLHNMATPMVDSPSDDSEIPFVAGPTEIEHDHLLADLPAMSHCDELKNVYFDVFAPVIEYARFLEHPTAVPRAWLALLYAILGVAVLALDGSSPLLRNLGWRGITGTAQNVAILTGRYRVATLRCLEADHYLWRHNLHTLQALILLVYGINHSHGQSWALLGTTRNIALALGCHVDPDQLRRGGARITRVEAEQRRRCWAALTMLYMTQNSTLGSLDPSPPRLNGVRLPLDIDDECLQEEENGGNLGLSSHMSTVTTGPSQMSYILYKFRLYDIYARICEEVLTHTRAHPPPDTATVERLDDEITAQQLALNQRYQADACHGRVPAHHTMHRHILLGYSHQLRLLLNRPVILSRKWLTGRTRRYSTASRSACSACSQFQTSHARCLESASALLSLHRLLYEGDAFRPFRWYTCGLASFHAFHAAVFLAYVCMAQTTNGLVENTCGGCGNVLSALNPRALCGELESALDVFEALSATGMSRICEKASPVLRRLLR</sequence>
<dbReference type="InterPro" id="IPR001138">
    <property type="entry name" value="Zn2Cys6_DnaBD"/>
</dbReference>
<dbReference type="GO" id="GO:0005634">
    <property type="term" value="C:nucleus"/>
    <property type="evidence" value="ECO:0007669"/>
    <property type="project" value="UniProtKB-SubCell"/>
</dbReference>
<dbReference type="Pfam" id="PF00172">
    <property type="entry name" value="Zn_clus"/>
    <property type="match status" value="1"/>
</dbReference>
<dbReference type="VEuPathDB" id="FungiDB:F503_08571"/>
<accession>S3BM19</accession>
<dbReference type="GO" id="GO:0000981">
    <property type="term" value="F:DNA-binding transcription factor activity, RNA polymerase II-specific"/>
    <property type="evidence" value="ECO:0007669"/>
    <property type="project" value="InterPro"/>
</dbReference>
<dbReference type="Proteomes" id="UP000016923">
    <property type="component" value="Unassembled WGS sequence"/>
</dbReference>
<evidence type="ECO:0000259" key="4">
    <source>
        <dbReference type="PROSITE" id="PS50048"/>
    </source>
</evidence>
<evidence type="ECO:0000256" key="1">
    <source>
        <dbReference type="ARBA" id="ARBA00004123"/>
    </source>
</evidence>
<dbReference type="HOGENOM" id="CLU_018186_0_0_1"/>
<dbReference type="EMBL" id="KE148182">
    <property type="protein sequence ID" value="EPE02259.1"/>
    <property type="molecule type" value="Genomic_DNA"/>
</dbReference>
<feature type="region of interest" description="Disordered" evidence="3">
    <location>
        <begin position="61"/>
        <end position="80"/>
    </location>
</feature>
<dbReference type="Gene3D" id="4.10.240.10">
    <property type="entry name" value="Zn(2)-C6 fungal-type DNA-binding domain"/>
    <property type="match status" value="1"/>
</dbReference>
<dbReference type="PANTHER" id="PTHR31001:SF40">
    <property type="entry name" value="ZN(II)2CYS6 TRANSCRIPTION FACTOR (EUROFUNG)"/>
    <property type="match status" value="1"/>
</dbReference>
<dbReference type="SUPFAM" id="SSF57701">
    <property type="entry name" value="Zn2/Cys6 DNA-binding domain"/>
    <property type="match status" value="1"/>
</dbReference>
<organism evidence="5 6">
    <name type="scientific">Ophiostoma piceae (strain UAMH 11346)</name>
    <name type="common">Sap stain fungus</name>
    <dbReference type="NCBI Taxonomy" id="1262450"/>
    <lineage>
        <taxon>Eukaryota</taxon>
        <taxon>Fungi</taxon>
        <taxon>Dikarya</taxon>
        <taxon>Ascomycota</taxon>
        <taxon>Pezizomycotina</taxon>
        <taxon>Sordariomycetes</taxon>
        <taxon>Sordariomycetidae</taxon>
        <taxon>Ophiostomatales</taxon>
        <taxon>Ophiostomataceae</taxon>
        <taxon>Ophiostoma</taxon>
    </lineage>
</organism>
<dbReference type="PROSITE" id="PS50048">
    <property type="entry name" value="ZN2_CY6_FUNGAL_2"/>
    <property type="match status" value="1"/>
</dbReference>
<keyword evidence="6" id="KW-1185">Reference proteome</keyword>
<dbReference type="GO" id="GO:0008270">
    <property type="term" value="F:zinc ion binding"/>
    <property type="evidence" value="ECO:0007669"/>
    <property type="project" value="InterPro"/>
</dbReference>
<dbReference type="STRING" id="1262450.S3BM19"/>
<feature type="domain" description="Zn(2)-C6 fungal-type" evidence="4">
    <location>
        <begin position="12"/>
        <end position="50"/>
    </location>
</feature>
<proteinExistence type="predicted"/>
<dbReference type="OMA" id="AISMGCH"/>
<keyword evidence="2" id="KW-0539">Nucleus</keyword>
<dbReference type="InterPro" id="IPR050613">
    <property type="entry name" value="Sec_Metabolite_Reg"/>
</dbReference>
<dbReference type="CDD" id="cd00067">
    <property type="entry name" value="GAL4"/>
    <property type="match status" value="1"/>
</dbReference>
<comment type="subcellular location">
    <subcellularLocation>
        <location evidence="1">Nucleus</location>
    </subcellularLocation>
</comment>
<dbReference type="eggNOG" id="ENOG502RY77">
    <property type="taxonomic scope" value="Eukaryota"/>
</dbReference>
<evidence type="ECO:0000313" key="6">
    <source>
        <dbReference type="Proteomes" id="UP000016923"/>
    </source>
</evidence>
<reference evidence="5 6" key="1">
    <citation type="journal article" date="2013" name="BMC Genomics">
        <title>The genome and transcriptome of the pine saprophyte Ophiostoma piceae, and a comparison with the bark beetle-associated pine pathogen Grosmannia clavigera.</title>
        <authorList>
            <person name="Haridas S."/>
            <person name="Wang Y."/>
            <person name="Lim L."/>
            <person name="Massoumi Alamouti S."/>
            <person name="Jackman S."/>
            <person name="Docking R."/>
            <person name="Robertson G."/>
            <person name="Birol I."/>
            <person name="Bohlmann J."/>
            <person name="Breuil C."/>
        </authorList>
    </citation>
    <scope>NUCLEOTIDE SEQUENCE [LARGE SCALE GENOMIC DNA]</scope>
    <source>
        <strain evidence="5 6">UAMH 11346</strain>
    </source>
</reference>
<dbReference type="OrthoDB" id="2406834at2759"/>
<dbReference type="SMART" id="SM00066">
    <property type="entry name" value="GAL4"/>
    <property type="match status" value="1"/>
</dbReference>
<gene>
    <name evidence="5" type="ORF">F503_08571</name>
</gene>
<evidence type="ECO:0000313" key="5">
    <source>
        <dbReference type="EMBL" id="EPE02259.1"/>
    </source>
</evidence>
<evidence type="ECO:0000256" key="2">
    <source>
        <dbReference type="ARBA" id="ARBA00023242"/>
    </source>
</evidence>
<evidence type="ECO:0000256" key="3">
    <source>
        <dbReference type="SAM" id="MobiDB-lite"/>
    </source>
</evidence>
<dbReference type="CDD" id="cd12148">
    <property type="entry name" value="fungal_TF_MHR"/>
    <property type="match status" value="1"/>
</dbReference>
<dbReference type="PANTHER" id="PTHR31001">
    <property type="entry name" value="UNCHARACTERIZED TRANSCRIPTIONAL REGULATORY PROTEIN"/>
    <property type="match status" value="1"/>
</dbReference>
<name>S3BM19_OPHP1</name>
<dbReference type="InterPro" id="IPR036864">
    <property type="entry name" value="Zn2-C6_fun-type_DNA-bd_sf"/>
</dbReference>
<protein>
    <submittedName>
        <fullName evidence="5">C6 zinc finger domain-containing protein</fullName>
    </submittedName>
</protein>